<dbReference type="SMART" id="SM00836">
    <property type="entry name" value="DALR_1"/>
    <property type="match status" value="1"/>
</dbReference>
<evidence type="ECO:0000313" key="6">
    <source>
        <dbReference type="Proteomes" id="UP000664844"/>
    </source>
</evidence>
<dbReference type="Proteomes" id="UP000664844">
    <property type="component" value="Unassembled WGS sequence"/>
</dbReference>
<evidence type="ECO:0000256" key="3">
    <source>
        <dbReference type="ARBA" id="ARBA00022840"/>
    </source>
</evidence>
<dbReference type="Gene3D" id="1.10.730.10">
    <property type="entry name" value="Isoleucyl-tRNA Synthetase, Domain 1"/>
    <property type="match status" value="1"/>
</dbReference>
<organism evidence="5 6">
    <name type="scientific">Phormidium pseudopriestleyi FRX01</name>
    <dbReference type="NCBI Taxonomy" id="1759528"/>
    <lineage>
        <taxon>Bacteria</taxon>
        <taxon>Bacillati</taxon>
        <taxon>Cyanobacteriota</taxon>
        <taxon>Cyanophyceae</taxon>
        <taxon>Oscillatoriophycideae</taxon>
        <taxon>Oscillatoriales</taxon>
        <taxon>Oscillatoriaceae</taxon>
        <taxon>Phormidium</taxon>
    </lineage>
</organism>
<dbReference type="InterPro" id="IPR009080">
    <property type="entry name" value="tRNAsynth_Ia_anticodon-bd"/>
</dbReference>
<keyword evidence="1" id="KW-0436">Ligase</keyword>
<gene>
    <name evidence="5" type="ORF">J0895_21365</name>
</gene>
<accession>A0ABS3FWU0</accession>
<dbReference type="EMBL" id="JAFLQW010000563">
    <property type="protein sequence ID" value="MBO0351584.1"/>
    <property type="molecule type" value="Genomic_DNA"/>
</dbReference>
<sequence length="295" mass="32382">MMVEPLAIAPILLAQLQQAILSSLAPGDRSGGSGPLTWPQSIPLYRAKDSQRILYISPVALQLAKQGFMPLMEIALAIAQGFRDSRPPDLAFPIAANHWILSVIPPGKLYLELTDPGMAIWLQRAIPWDFQLDPTPDPGPLPPSRFPDLFPIQYAHARCCALLRLAHREGLITLETPAHPGIGYLIAPDPIPWLDSPTHIKPHHPAERALISRAIATVDALSSPVSPTQITSRLSVATLLSQDFLTFYAQCQIWGSVQSQDLDLAQTRLGLIFLVQKLLKCLLEKDLSSFAPLEL</sequence>
<dbReference type="SUPFAM" id="SSF47323">
    <property type="entry name" value="Anticodon-binding domain of a subclass of class I aminoacyl-tRNA synthetases"/>
    <property type="match status" value="1"/>
</dbReference>
<evidence type="ECO:0000256" key="1">
    <source>
        <dbReference type="ARBA" id="ARBA00022598"/>
    </source>
</evidence>
<reference evidence="5 6" key="1">
    <citation type="submission" date="2021-03" db="EMBL/GenBank/DDBJ databases">
        <title>Metabolic Capacity of the Antarctic Cyanobacterium Phormidium pseudopriestleyi that Sustains Oxygenic Photosynthesis in the Presence of Hydrogen Sulfide.</title>
        <authorList>
            <person name="Lumian J.E."/>
            <person name="Jungblut A.D."/>
            <person name="Dillon M.L."/>
            <person name="Hawes I."/>
            <person name="Doran P.T."/>
            <person name="Mackey T.J."/>
            <person name="Dick G.J."/>
            <person name="Grettenberger C.L."/>
            <person name="Sumner D.Y."/>
        </authorList>
    </citation>
    <scope>NUCLEOTIDE SEQUENCE [LARGE SCALE GENOMIC DNA]</scope>
    <source>
        <strain evidence="5 6">FRX01</strain>
    </source>
</reference>
<proteinExistence type="predicted"/>
<evidence type="ECO:0000259" key="4">
    <source>
        <dbReference type="SMART" id="SM00836"/>
    </source>
</evidence>
<dbReference type="RefSeq" id="WP_207090019.1">
    <property type="nucleotide sequence ID" value="NZ_JAFLQW010000563.1"/>
</dbReference>
<feature type="domain" description="DALR anticodon binding" evidence="4">
    <location>
        <begin position="152"/>
        <end position="290"/>
    </location>
</feature>
<evidence type="ECO:0000313" key="5">
    <source>
        <dbReference type="EMBL" id="MBO0351584.1"/>
    </source>
</evidence>
<dbReference type="Pfam" id="PF05746">
    <property type="entry name" value="DALR_1"/>
    <property type="match status" value="1"/>
</dbReference>
<comment type="caution">
    <text evidence="5">The sequence shown here is derived from an EMBL/GenBank/DDBJ whole genome shotgun (WGS) entry which is preliminary data.</text>
</comment>
<dbReference type="InterPro" id="IPR008909">
    <property type="entry name" value="DALR_anticod-bd"/>
</dbReference>
<keyword evidence="2" id="KW-0547">Nucleotide-binding</keyword>
<name>A0ABS3FWU0_9CYAN</name>
<evidence type="ECO:0000256" key="2">
    <source>
        <dbReference type="ARBA" id="ARBA00022741"/>
    </source>
</evidence>
<keyword evidence="6" id="KW-1185">Reference proteome</keyword>
<protein>
    <recommendedName>
        <fullName evidence="4">DALR anticodon binding domain-containing protein</fullName>
    </recommendedName>
</protein>
<keyword evidence="3" id="KW-0067">ATP-binding</keyword>